<keyword evidence="5" id="KW-1185">Reference proteome</keyword>
<evidence type="ECO:0000256" key="3">
    <source>
        <dbReference type="ARBA" id="ARBA00022927"/>
    </source>
</evidence>
<dbReference type="STRING" id="105231.A0A1Y1HWG7"/>
<evidence type="ECO:0000256" key="1">
    <source>
        <dbReference type="ARBA" id="ARBA00010307"/>
    </source>
</evidence>
<dbReference type="GO" id="GO:0005634">
    <property type="term" value="C:nucleus"/>
    <property type="evidence" value="ECO:0000318"/>
    <property type="project" value="GO_Central"/>
</dbReference>
<dbReference type="Proteomes" id="UP000054558">
    <property type="component" value="Unassembled WGS sequence"/>
</dbReference>
<dbReference type="GO" id="GO:0005085">
    <property type="term" value="F:guanyl-nucleotide exchange factor activity"/>
    <property type="evidence" value="ECO:0000318"/>
    <property type="project" value="GO_Central"/>
</dbReference>
<organism evidence="4 5">
    <name type="scientific">Klebsormidium nitens</name>
    <name type="common">Green alga</name>
    <name type="synonym">Ulothrix nitens</name>
    <dbReference type="NCBI Taxonomy" id="105231"/>
    <lineage>
        <taxon>Eukaryota</taxon>
        <taxon>Viridiplantae</taxon>
        <taxon>Streptophyta</taxon>
        <taxon>Klebsormidiophyceae</taxon>
        <taxon>Klebsormidiales</taxon>
        <taxon>Klebsormidiaceae</taxon>
        <taxon>Klebsormidium</taxon>
    </lineage>
</organism>
<comment type="similarity">
    <text evidence="1">Belongs to the MOG1 family.</text>
</comment>
<keyword evidence="3" id="KW-0653">Protein transport</keyword>
<dbReference type="AlphaFoldDB" id="A0A1Y1HWG7"/>
<proteinExistence type="inferred from homology"/>
<keyword evidence="2" id="KW-0813">Transport</keyword>
<dbReference type="Pfam" id="PF04603">
    <property type="entry name" value="Mog1"/>
    <property type="match status" value="1"/>
</dbReference>
<gene>
    <name evidence="4" type="ORF">KFL_001310200</name>
</gene>
<accession>A0A1Y1HWG7</accession>
<dbReference type="GO" id="GO:0031267">
    <property type="term" value="F:small GTPase binding"/>
    <property type="evidence" value="ECO:0000318"/>
    <property type="project" value="GO_Central"/>
</dbReference>
<evidence type="ECO:0000313" key="4">
    <source>
        <dbReference type="EMBL" id="GAQ82990.1"/>
    </source>
</evidence>
<dbReference type="OrthoDB" id="10255285at2759"/>
<reference evidence="4 5" key="1">
    <citation type="journal article" date="2014" name="Nat. Commun.">
        <title>Klebsormidium flaccidum genome reveals primary factors for plant terrestrial adaptation.</title>
        <authorList>
            <person name="Hori K."/>
            <person name="Maruyama F."/>
            <person name="Fujisawa T."/>
            <person name="Togashi T."/>
            <person name="Yamamoto N."/>
            <person name="Seo M."/>
            <person name="Sato S."/>
            <person name="Yamada T."/>
            <person name="Mori H."/>
            <person name="Tajima N."/>
            <person name="Moriyama T."/>
            <person name="Ikeuchi M."/>
            <person name="Watanabe M."/>
            <person name="Wada H."/>
            <person name="Kobayashi K."/>
            <person name="Saito M."/>
            <person name="Masuda T."/>
            <person name="Sasaki-Sekimoto Y."/>
            <person name="Mashiguchi K."/>
            <person name="Awai K."/>
            <person name="Shimojima M."/>
            <person name="Masuda S."/>
            <person name="Iwai M."/>
            <person name="Nobusawa T."/>
            <person name="Narise T."/>
            <person name="Kondo S."/>
            <person name="Saito H."/>
            <person name="Sato R."/>
            <person name="Murakawa M."/>
            <person name="Ihara Y."/>
            <person name="Oshima-Yamada Y."/>
            <person name="Ohtaka K."/>
            <person name="Satoh M."/>
            <person name="Sonobe K."/>
            <person name="Ishii M."/>
            <person name="Ohtani R."/>
            <person name="Kanamori-Sato M."/>
            <person name="Honoki R."/>
            <person name="Miyazaki D."/>
            <person name="Mochizuki H."/>
            <person name="Umetsu J."/>
            <person name="Higashi K."/>
            <person name="Shibata D."/>
            <person name="Kamiya Y."/>
            <person name="Sato N."/>
            <person name="Nakamura Y."/>
            <person name="Tabata S."/>
            <person name="Ida S."/>
            <person name="Kurokawa K."/>
            <person name="Ohta H."/>
        </authorList>
    </citation>
    <scope>NUCLEOTIDE SEQUENCE [LARGE SCALE GENOMIC DNA]</scope>
    <source>
        <strain evidence="4 5">NIES-2285</strain>
    </source>
</reference>
<protein>
    <recommendedName>
        <fullName evidence="6">Ran guanine nucleotide release factor</fullName>
    </recommendedName>
</protein>
<dbReference type="InterPro" id="IPR007681">
    <property type="entry name" value="Mog1"/>
</dbReference>
<sequence>MEGVVASLPVLNNQRTKPLFGGAMMAAFPDRFKDVSDFRDVPDHQEVLSDEAHDESIIIELLELKEEAQDQDGARWFLTDLAGEMEAAPGSRLDSVSPLSAVDVPFLDPLIPKSAAFGTMAVSKYRQGPEAQNLVKVHLAHLRLRNVGTDVLVTVYEPLVISEQSESARAVTATGANMEPRQSALEVFRTLLATLRVVDWSLFGH</sequence>
<dbReference type="PANTHER" id="PTHR15837:SF0">
    <property type="entry name" value="RAN GUANINE NUCLEOTIDE RELEASE FACTOR"/>
    <property type="match status" value="1"/>
</dbReference>
<dbReference type="PANTHER" id="PTHR15837">
    <property type="entry name" value="RAN GUANINE NUCLEOTIDE RELEASE FACTOR"/>
    <property type="match status" value="1"/>
</dbReference>
<dbReference type="SUPFAM" id="SSF55724">
    <property type="entry name" value="Mog1p/PsbP-like"/>
    <property type="match status" value="1"/>
</dbReference>
<name>A0A1Y1HWG7_KLENI</name>
<dbReference type="OMA" id="ECSSAWM"/>
<dbReference type="EMBL" id="DF237080">
    <property type="protein sequence ID" value="GAQ82990.1"/>
    <property type="molecule type" value="Genomic_DNA"/>
</dbReference>
<evidence type="ECO:0000313" key="5">
    <source>
        <dbReference type="Proteomes" id="UP000054558"/>
    </source>
</evidence>
<dbReference type="GO" id="GO:0015031">
    <property type="term" value="P:protein transport"/>
    <property type="evidence" value="ECO:0007669"/>
    <property type="project" value="UniProtKB-KW"/>
</dbReference>
<evidence type="ECO:0000256" key="2">
    <source>
        <dbReference type="ARBA" id="ARBA00022448"/>
    </source>
</evidence>
<dbReference type="Gene3D" id="3.40.1000.10">
    <property type="entry name" value="Mog1/PsbP, alpha/beta/alpha sandwich"/>
    <property type="match status" value="1"/>
</dbReference>
<dbReference type="InterPro" id="IPR016123">
    <property type="entry name" value="Mog1/PsbP_a/b/a-sand"/>
</dbReference>
<evidence type="ECO:0008006" key="6">
    <source>
        <dbReference type="Google" id="ProtNLM"/>
    </source>
</evidence>